<evidence type="ECO:0000313" key="2">
    <source>
        <dbReference type="Proteomes" id="UP000629468"/>
    </source>
</evidence>
<gene>
    <name evidence="1" type="ORF">Agabi119p4_11590</name>
</gene>
<organism evidence="1 2">
    <name type="scientific">Agaricus bisporus var. burnettii</name>
    <dbReference type="NCBI Taxonomy" id="192524"/>
    <lineage>
        <taxon>Eukaryota</taxon>
        <taxon>Fungi</taxon>
        <taxon>Dikarya</taxon>
        <taxon>Basidiomycota</taxon>
        <taxon>Agaricomycotina</taxon>
        <taxon>Agaricomycetes</taxon>
        <taxon>Agaricomycetidae</taxon>
        <taxon>Agaricales</taxon>
        <taxon>Agaricineae</taxon>
        <taxon>Agaricaceae</taxon>
        <taxon>Agaricus</taxon>
    </lineage>
</organism>
<dbReference type="EMBL" id="JABXXO010000016">
    <property type="protein sequence ID" value="KAF7759895.1"/>
    <property type="molecule type" value="Genomic_DNA"/>
</dbReference>
<protein>
    <submittedName>
        <fullName evidence="1">Uncharacterized protein</fullName>
    </submittedName>
</protein>
<dbReference type="Proteomes" id="UP000629468">
    <property type="component" value="Unassembled WGS sequence"/>
</dbReference>
<accession>A0A8H7EVV0</accession>
<evidence type="ECO:0000313" key="1">
    <source>
        <dbReference type="EMBL" id="KAF7759895.1"/>
    </source>
</evidence>
<reference evidence="1 2" key="1">
    <citation type="journal article" name="Sci. Rep.">
        <title>Telomere-to-telomere assembled and centromere annotated genomes of the two main subspecies of the button mushroom Agaricus bisporus reveal especially polymorphic chromosome ends.</title>
        <authorList>
            <person name="Sonnenberg A.S.M."/>
            <person name="Sedaghat-Telgerd N."/>
            <person name="Lavrijssen B."/>
            <person name="Ohm R.A."/>
            <person name="Hendrickx P.M."/>
            <person name="Scholtmeijer K."/>
            <person name="Baars J.J.P."/>
            <person name="van Peer A."/>
        </authorList>
    </citation>
    <scope>NUCLEOTIDE SEQUENCE [LARGE SCALE GENOMIC DNA]</scope>
    <source>
        <strain evidence="1 2">H119_p4</strain>
    </source>
</reference>
<sequence length="352" mass="39826">MKLLDTIAWLLTTGLPGDYYAVAFDKRKGVEVILAKNGTPTSGDLAFSLFSAPVQKLLSFILESGFYDDFYSKLDQRPSVHNTILPNNIKWEFFRDASSILKGFEGQPLSVVMRILFDAAVVIATRVVSSQGLDVEDFLTRCGGFSVSKLPCLNDCTFLLFGTMGKVGFGRYRVFAGTQISAMCRKLCRYVDGVESLVRYAKRLGGPVPYRWVTDELLGVQKGEENVRIDSETPLEAVRRASFWSLQQLAGWKARKPSIVEPWQRTTWQIIIDLLGSVKQVVCVVHYGWRYTIDITTYGGRQDLITDRTRLGLSRLLHARMCDILTCGNLMRWWYLKYSNGRGISFGLEQYV</sequence>
<dbReference type="AlphaFoldDB" id="A0A8H7EVV0"/>
<comment type="caution">
    <text evidence="1">The sequence shown here is derived from an EMBL/GenBank/DDBJ whole genome shotgun (WGS) entry which is preliminary data.</text>
</comment>
<name>A0A8H7EVV0_AGABI</name>
<proteinExistence type="predicted"/>